<organism evidence="2 3">
    <name type="scientific">Vibrio spartinae</name>
    <dbReference type="NCBI Taxonomy" id="1918945"/>
    <lineage>
        <taxon>Bacteria</taxon>
        <taxon>Pseudomonadati</taxon>
        <taxon>Pseudomonadota</taxon>
        <taxon>Gammaproteobacteria</taxon>
        <taxon>Vibrionales</taxon>
        <taxon>Vibrionaceae</taxon>
        <taxon>Vibrio</taxon>
    </lineage>
</organism>
<dbReference type="Gene3D" id="3.30.429.10">
    <property type="entry name" value="Macrophage Migration Inhibitory Factor"/>
    <property type="match status" value="1"/>
</dbReference>
<name>A0A1N6LZT4_9VIBR</name>
<dbReference type="InterPro" id="IPR015017">
    <property type="entry name" value="DUF1904"/>
</dbReference>
<dbReference type="AlphaFoldDB" id="A0A1N6LZT4"/>
<dbReference type="SUPFAM" id="SSF55331">
    <property type="entry name" value="Tautomerase/MIF"/>
    <property type="match status" value="1"/>
</dbReference>
<evidence type="ECO:0000313" key="4">
    <source>
        <dbReference type="Proteomes" id="UP000515264"/>
    </source>
</evidence>
<dbReference type="Proteomes" id="UP000515264">
    <property type="component" value="Chromosome 1"/>
</dbReference>
<dbReference type="EMBL" id="FSSB01000004">
    <property type="protein sequence ID" value="SIO92694.1"/>
    <property type="molecule type" value="Genomic_DNA"/>
</dbReference>
<gene>
    <name evidence="2" type="ORF">VSP9026_00312</name>
    <name evidence="1" type="ORF">Vspart_00718</name>
</gene>
<dbReference type="EMBL" id="CP046268">
    <property type="protein sequence ID" value="QMV13481.1"/>
    <property type="molecule type" value="Genomic_DNA"/>
</dbReference>
<reference evidence="1" key="2">
    <citation type="submission" date="2019-11" db="EMBL/GenBank/DDBJ databases">
        <authorList>
            <person name="January G."/>
            <person name="Bunk B."/>
        </authorList>
    </citation>
    <scope>NUCLEOTIDE SEQUENCE</scope>
    <source>
        <strain evidence="1">3.6</strain>
    </source>
</reference>
<keyword evidence="4" id="KW-1185">Reference proteome</keyword>
<reference evidence="2 3" key="1">
    <citation type="submission" date="2016-12" db="EMBL/GenBank/DDBJ databases">
        <authorList>
            <person name="Song W.-J."/>
            <person name="Kurnit D.M."/>
        </authorList>
    </citation>
    <scope>NUCLEOTIDE SEQUENCE [LARGE SCALE GENOMIC DNA]</scope>
    <source>
        <strain evidence="2 3">CECT 9026</strain>
    </source>
</reference>
<dbReference type="InterPro" id="IPR014347">
    <property type="entry name" value="Tautomerase/MIF_sf"/>
</dbReference>
<reference evidence="1 4" key="3">
    <citation type="journal article" date="2020" name="J. Nat. Prod.">
        <title>Genomics-Metabolomics Profiling Disclosed Marine Vibrio spartinae 3.6 as a Producer of a New Branched Side Chain Prodigiosin.</title>
        <authorList>
            <person name="Vitale G.A."/>
            <person name="Sciarretta M."/>
            <person name="Palma Esposito F."/>
            <person name="January G.G."/>
            <person name="Giaccio M."/>
            <person name="Bunk B."/>
            <person name="Sproer C."/>
            <person name="Bajerski F."/>
            <person name="Power D."/>
            <person name="Festa C."/>
            <person name="Monti M.C."/>
            <person name="D'Auria M.V."/>
            <person name="de Pascale D."/>
        </authorList>
    </citation>
    <scope>NUCLEOTIDE SEQUENCE [LARGE SCALE GENOMIC DNA]</scope>
    <source>
        <strain evidence="1 4">3.6</strain>
    </source>
</reference>
<accession>A0A1N6LZT4</accession>
<evidence type="ECO:0000313" key="2">
    <source>
        <dbReference type="EMBL" id="SIO92694.1"/>
    </source>
</evidence>
<protein>
    <recommendedName>
        <fullName evidence="5">DUF1904 domain-containing protein</fullName>
    </recommendedName>
</protein>
<dbReference type="Proteomes" id="UP000184774">
    <property type="component" value="Unassembled WGS sequence"/>
</dbReference>
<proteinExistence type="predicted"/>
<evidence type="ECO:0000313" key="1">
    <source>
        <dbReference type="EMBL" id="QMV13481.1"/>
    </source>
</evidence>
<dbReference type="Pfam" id="PF08921">
    <property type="entry name" value="DUF1904"/>
    <property type="match status" value="1"/>
</dbReference>
<evidence type="ECO:0008006" key="5">
    <source>
        <dbReference type="Google" id="ProtNLM"/>
    </source>
</evidence>
<sequence length="135" mass="15912">MAKYTSFYQQHQGKMVSFAEKEEVSMPHFRFRAVEPQTVQHLSKTLVDELQSPMNAPREDFTFEYIYTTFFHEGEVSHAYPFVEVLWFDRGQETQDQVAQVITRQVREVVGEDVDVAVIFTALNQTDYYDNAQHY</sequence>
<evidence type="ECO:0000313" key="3">
    <source>
        <dbReference type="Proteomes" id="UP000184774"/>
    </source>
</evidence>